<keyword evidence="3" id="KW-0449">Lipoprotein</keyword>
<feature type="domain" description="Solute-binding protein family 5" evidence="2">
    <location>
        <begin position="108"/>
        <end position="500"/>
    </location>
</feature>
<name>B5GVG2_STRCL</name>
<dbReference type="GO" id="GO:0042597">
    <property type="term" value="C:periplasmic space"/>
    <property type="evidence" value="ECO:0007669"/>
    <property type="project" value="UniProtKB-ARBA"/>
</dbReference>
<dbReference type="PROSITE" id="PS51257">
    <property type="entry name" value="PROKAR_LIPOPROTEIN"/>
    <property type="match status" value="1"/>
</dbReference>
<dbReference type="Proteomes" id="UP000002357">
    <property type="component" value="Chromosome"/>
</dbReference>
<evidence type="ECO:0000259" key="2">
    <source>
        <dbReference type="Pfam" id="PF00496"/>
    </source>
</evidence>
<dbReference type="Gene3D" id="3.40.190.10">
    <property type="entry name" value="Periplasmic binding protein-like II"/>
    <property type="match status" value="1"/>
</dbReference>
<evidence type="ECO:0000256" key="1">
    <source>
        <dbReference type="SAM" id="SignalP"/>
    </source>
</evidence>
<dbReference type="AlphaFoldDB" id="B5GVG2"/>
<dbReference type="GO" id="GO:1904680">
    <property type="term" value="F:peptide transmembrane transporter activity"/>
    <property type="evidence" value="ECO:0007669"/>
    <property type="project" value="TreeGrafter"/>
</dbReference>
<dbReference type="GeneID" id="93729137"/>
<dbReference type="CDD" id="cd08506">
    <property type="entry name" value="PBP2_clavulanate_OppA2"/>
    <property type="match status" value="1"/>
</dbReference>
<accession>B5GVG2</accession>
<dbReference type="eggNOG" id="COG0747">
    <property type="taxonomic scope" value="Bacteria"/>
</dbReference>
<dbReference type="InterPro" id="IPR000914">
    <property type="entry name" value="SBP_5_dom"/>
</dbReference>
<dbReference type="Gene3D" id="3.10.105.10">
    <property type="entry name" value="Dipeptide-binding Protein, Domain 3"/>
    <property type="match status" value="1"/>
</dbReference>
<evidence type="ECO:0000313" key="4">
    <source>
        <dbReference type="Proteomes" id="UP000002357"/>
    </source>
</evidence>
<dbReference type="OrthoDB" id="5240629at2"/>
<proteinExistence type="predicted"/>
<dbReference type="PANTHER" id="PTHR30290:SF83">
    <property type="entry name" value="ABC TRANSPORTER SUBSTRATE-BINDING PROTEIN"/>
    <property type="match status" value="1"/>
</dbReference>
<dbReference type="KEGG" id="sclf:BB341_06860"/>
<dbReference type="GO" id="GO:0043190">
    <property type="term" value="C:ATP-binding cassette (ABC) transporter complex"/>
    <property type="evidence" value="ECO:0007669"/>
    <property type="project" value="InterPro"/>
</dbReference>
<dbReference type="PIRSF" id="PIRSF002741">
    <property type="entry name" value="MppA"/>
    <property type="match status" value="1"/>
</dbReference>
<feature type="chain" id="PRO_5010492547" evidence="1">
    <location>
        <begin position="27"/>
        <end position="591"/>
    </location>
</feature>
<keyword evidence="1" id="KW-0732">Signal</keyword>
<gene>
    <name evidence="3" type="ORF">SCLAV_4406</name>
</gene>
<dbReference type="InterPro" id="IPR030678">
    <property type="entry name" value="Peptide/Ni-bd"/>
</dbReference>
<reference evidence="3 4" key="1">
    <citation type="journal article" date="2010" name="Genome Biol. Evol.">
        <title>The sequence of a 1.8-mb bacterial linear plasmid reveals a rich evolutionary reservoir of secondary metabolic pathways.</title>
        <authorList>
            <person name="Medema M.H."/>
            <person name="Trefzer A."/>
            <person name="Kovalchuk A."/>
            <person name="van den Berg M."/>
            <person name="Mueller U."/>
            <person name="Heijne W."/>
            <person name="Wu L."/>
            <person name="Alam M.T."/>
            <person name="Ronning C.M."/>
            <person name="Nierman W.C."/>
            <person name="Bovenberg R.A.L."/>
            <person name="Breitling R."/>
            <person name="Takano E."/>
        </authorList>
    </citation>
    <scope>NUCLEOTIDE SEQUENCE [LARGE SCALE GENOMIC DNA]</scope>
    <source>
        <strain evidence="4">ATCC 27064 / DSM 738 / JCM 4710 / NBRC 13307 / NCIMB 12785 / NRRL 3585 / VKM Ac-602</strain>
    </source>
</reference>
<feature type="signal peptide" evidence="1">
    <location>
        <begin position="1"/>
        <end position="26"/>
    </location>
</feature>
<evidence type="ECO:0000313" key="3">
    <source>
        <dbReference type="EMBL" id="EFG09477.1"/>
    </source>
</evidence>
<dbReference type="GO" id="GO:0015833">
    <property type="term" value="P:peptide transport"/>
    <property type="evidence" value="ECO:0007669"/>
    <property type="project" value="TreeGrafter"/>
</dbReference>
<organism evidence="3 4">
    <name type="scientific">Streptomyces clavuligerus</name>
    <dbReference type="NCBI Taxonomy" id="1901"/>
    <lineage>
        <taxon>Bacteria</taxon>
        <taxon>Bacillati</taxon>
        <taxon>Actinomycetota</taxon>
        <taxon>Actinomycetes</taxon>
        <taxon>Kitasatosporales</taxon>
        <taxon>Streptomycetaceae</taxon>
        <taxon>Streptomyces</taxon>
    </lineage>
</organism>
<dbReference type="RefSeq" id="WP_003955837.1">
    <property type="nucleotide sequence ID" value="NZ_CM000913.1"/>
</dbReference>
<protein>
    <submittedName>
        <fullName evidence="3">Oligopeptide-binding lipoprotein</fullName>
    </submittedName>
</protein>
<dbReference type="SUPFAM" id="SSF53850">
    <property type="entry name" value="Periplasmic binding protein-like II"/>
    <property type="match status" value="1"/>
</dbReference>
<dbReference type="EMBL" id="CM000913">
    <property type="protein sequence ID" value="EFG09477.1"/>
    <property type="molecule type" value="Genomic_DNA"/>
</dbReference>
<dbReference type="InterPro" id="IPR039424">
    <property type="entry name" value="SBP_5"/>
</dbReference>
<dbReference type="PANTHER" id="PTHR30290">
    <property type="entry name" value="PERIPLASMIC BINDING COMPONENT OF ABC TRANSPORTER"/>
    <property type="match status" value="1"/>
</dbReference>
<dbReference type="Pfam" id="PF00496">
    <property type="entry name" value="SBP_bac_5"/>
    <property type="match status" value="1"/>
</dbReference>
<sequence length="591" mass="63840">MTPQRSSRTRRAAGAALVVAALTATAACGGGGSDSKGESGKGAGFNAAVSGIANASTTKGGTLKFIGKQDLDSADPQRQYYGMAWDFSRFYARQLVSYAPKPGTGGTELVPDLAKANGVVSDGGKTYTYQLRDGITWEDGSPITSKDIKYGIERIWAKEVITGGPVYLQQVLDPEGTYPGPYKDKSPDKLGLKAIETPDDKTIVFKLPKPNGDFEQMLAMPAGSPVKQDKDTGAKYQLKPFSSGPYKFKTYEPKKRIVLIRNENWKKETDPIRAALPDEVTVTINTNLEAIDELLIKGEYDLDLNATGMTQAGRTKALKQHKGNVDNIETSFVRYVDIATKVAPFNNIECRKAVIYATDYKSIQSVRGGPDAGGNIAPNMLPKSIKGSDGYDPYGVLAREGKPDAAKAKDALKKCGKPEGFSTNISARTNQPGEVQAAEALQEALGKVGIKTQVETLDGAESASITGSPSVVKKRNLGLVMTGWGPDFPTGQGFSQPLVDGRFIQPNGNYNVSETNDPKINKLFDDALAETDPDKAGKIYQQMNHAVSDLAVQMPFLYDKNFTWRSSRLTNVYSTHAYNGRYDYVSLGVVK</sequence>
<dbReference type="STRING" id="1901.BB341_06860"/>
<keyword evidence="4" id="KW-1185">Reference proteome</keyword>